<dbReference type="InterPro" id="IPR008979">
    <property type="entry name" value="Galactose-bd-like_sf"/>
</dbReference>
<protein>
    <recommendedName>
        <fullName evidence="1">PITH domain-containing protein</fullName>
    </recommendedName>
</protein>
<evidence type="ECO:0000313" key="2">
    <source>
        <dbReference type="EMBL" id="EIJ89441.1"/>
    </source>
</evidence>
<dbReference type="OMA" id="ACNGECA"/>
<reference evidence="2" key="1">
    <citation type="submission" date="2011-01" db="EMBL/GenBank/DDBJ databases">
        <title>The Genome Sequence of Nematocida parisii strain ERTm3.</title>
        <authorList>
            <consortium name="The Broad Institute Genome Sequencing Platform"/>
            <consortium name="The Broad Institute Genome Sequencing Center for Infectious Disease"/>
            <person name="Cuomo C."/>
            <person name="Troemel E."/>
            <person name="Young S.K."/>
            <person name="Zeng Q."/>
            <person name="Gargeya S."/>
            <person name="Fitzgerald M."/>
            <person name="Haas B."/>
            <person name="Abouelleil A."/>
            <person name="Alvarado L."/>
            <person name="Arachchi H.M."/>
            <person name="Berlin A."/>
            <person name="Chapman S.B."/>
            <person name="Gearin G."/>
            <person name="Goldberg J."/>
            <person name="Griggs A."/>
            <person name="Gujja S."/>
            <person name="Hansen M."/>
            <person name="Heiman D."/>
            <person name="Howarth C."/>
            <person name="Larimer J."/>
            <person name="Lui A."/>
            <person name="MacDonald P.J.P."/>
            <person name="McCowen C."/>
            <person name="Montmayeur A."/>
            <person name="Murphy C."/>
            <person name="Neiman D."/>
            <person name="Pearson M."/>
            <person name="Priest M."/>
            <person name="Roberts A."/>
            <person name="Saif S."/>
            <person name="Shea T."/>
            <person name="Sisk P."/>
            <person name="Stolte C."/>
            <person name="Sykes S."/>
            <person name="Wortman J."/>
            <person name="Nusbaum C."/>
            <person name="Birren B."/>
        </authorList>
    </citation>
    <scope>NUCLEOTIDE SEQUENCE</scope>
    <source>
        <strain evidence="2">ERTm3</strain>
    </source>
</reference>
<dbReference type="InterPro" id="IPR010400">
    <property type="entry name" value="PITH_dom"/>
</dbReference>
<dbReference type="VEuPathDB" id="MicrosporidiaDB:NEQG_00211"/>
<dbReference type="EMBL" id="GL870876">
    <property type="protein sequence ID" value="EIJ89441.1"/>
    <property type="molecule type" value="Genomic_DNA"/>
</dbReference>
<dbReference type="GO" id="GO:0005737">
    <property type="term" value="C:cytoplasm"/>
    <property type="evidence" value="ECO:0007669"/>
    <property type="project" value="UniProtKB-ARBA"/>
</dbReference>
<dbReference type="AlphaFoldDB" id="I3EJP4"/>
<accession>I3EJP4</accession>
<organism evidence="2 3">
    <name type="scientific">Nematocida parisii (strain ERTm3)</name>
    <name type="common">Nematode killer fungus</name>
    <dbReference type="NCBI Taxonomy" id="935791"/>
    <lineage>
        <taxon>Eukaryota</taxon>
        <taxon>Fungi</taxon>
        <taxon>Fungi incertae sedis</taxon>
        <taxon>Microsporidia</taxon>
        <taxon>Nematocida</taxon>
    </lineage>
</organism>
<feature type="domain" description="PITH" evidence="1">
    <location>
        <begin position="14"/>
        <end position="168"/>
    </location>
</feature>
<dbReference type="InterPro" id="IPR037047">
    <property type="entry name" value="PITH_dom_sf"/>
</dbReference>
<dbReference type="HOGENOM" id="CLU_1428368_0_0_1"/>
<proteinExistence type="predicted"/>
<dbReference type="Pfam" id="PF06201">
    <property type="entry name" value="PITH"/>
    <property type="match status" value="1"/>
</dbReference>
<sequence>MGCTADCVCNDGVPSKSLFSSIDIDKVTTINEKDKDSCKELLKRSESIRNVKMSAHSKSNKGLVIKIPFICKVLLNRIEIMTTFTKIEVFINNQYVTLTYKPKVPEEYFLPGGDHIFPITIPAYKHKSVDTLTIRLSNNDEYGSIGYLCICGVVTGKLPKAINVSYELYGLPENTKSFSKETTSTETHKN</sequence>
<dbReference type="InParanoid" id="I3EJP4"/>
<keyword evidence="3" id="KW-1185">Reference proteome</keyword>
<dbReference type="SUPFAM" id="SSF49785">
    <property type="entry name" value="Galactose-binding domain-like"/>
    <property type="match status" value="1"/>
</dbReference>
<evidence type="ECO:0000313" key="3">
    <source>
        <dbReference type="Proteomes" id="UP000002872"/>
    </source>
</evidence>
<dbReference type="Gene3D" id="2.60.120.470">
    <property type="entry name" value="PITH domain"/>
    <property type="match status" value="1"/>
</dbReference>
<dbReference type="Proteomes" id="UP000002872">
    <property type="component" value="Unassembled WGS sequence"/>
</dbReference>
<gene>
    <name evidence="2" type="ORF">NEQG_00211</name>
</gene>
<dbReference type="OrthoDB" id="2635at2759"/>
<evidence type="ECO:0000259" key="1">
    <source>
        <dbReference type="Pfam" id="PF06201"/>
    </source>
</evidence>
<name>I3EJP4_NEMP3</name>